<gene>
    <name evidence="2" type="ORF">BOLC5T33720H</name>
</gene>
<evidence type="ECO:0000256" key="1">
    <source>
        <dbReference type="SAM" id="SignalP"/>
    </source>
</evidence>
<proteinExistence type="predicted"/>
<dbReference type="EMBL" id="LR031877">
    <property type="protein sequence ID" value="VDD46173.1"/>
    <property type="molecule type" value="Genomic_DNA"/>
</dbReference>
<feature type="chain" id="PRO_5017961132" description="Secreted protein" evidence="1">
    <location>
        <begin position="28"/>
        <end position="69"/>
    </location>
</feature>
<sequence length="69" mass="8054">MMPLNCLGKLLGRFLSLILLAVKEVQTPQTMTDRQGLKAQKSIRVFWLLRNVYVHWTMTSYIYHSVEAN</sequence>
<feature type="signal peptide" evidence="1">
    <location>
        <begin position="1"/>
        <end position="27"/>
    </location>
</feature>
<name>A0A3P6EN16_BRAOL</name>
<organism evidence="2">
    <name type="scientific">Brassica oleracea</name>
    <name type="common">Wild cabbage</name>
    <dbReference type="NCBI Taxonomy" id="3712"/>
    <lineage>
        <taxon>Eukaryota</taxon>
        <taxon>Viridiplantae</taxon>
        <taxon>Streptophyta</taxon>
        <taxon>Embryophyta</taxon>
        <taxon>Tracheophyta</taxon>
        <taxon>Spermatophyta</taxon>
        <taxon>Magnoliopsida</taxon>
        <taxon>eudicotyledons</taxon>
        <taxon>Gunneridae</taxon>
        <taxon>Pentapetalae</taxon>
        <taxon>rosids</taxon>
        <taxon>malvids</taxon>
        <taxon>Brassicales</taxon>
        <taxon>Brassicaceae</taxon>
        <taxon>Brassiceae</taxon>
        <taxon>Brassica</taxon>
    </lineage>
</organism>
<evidence type="ECO:0000313" key="2">
    <source>
        <dbReference type="EMBL" id="VDD46173.1"/>
    </source>
</evidence>
<keyword evidence="1" id="KW-0732">Signal</keyword>
<dbReference type="AlphaFoldDB" id="A0A3P6EN16"/>
<evidence type="ECO:0008006" key="3">
    <source>
        <dbReference type="Google" id="ProtNLM"/>
    </source>
</evidence>
<protein>
    <recommendedName>
        <fullName evidence="3">Secreted protein</fullName>
    </recommendedName>
</protein>
<reference evidence="2" key="1">
    <citation type="submission" date="2018-11" db="EMBL/GenBank/DDBJ databases">
        <authorList>
            <consortium name="Genoscope - CEA"/>
            <person name="William W."/>
        </authorList>
    </citation>
    <scope>NUCLEOTIDE SEQUENCE</scope>
</reference>
<accession>A0A3P6EN16</accession>